<protein>
    <submittedName>
        <fullName evidence="4">UBC core domain-containing protein</fullName>
    </submittedName>
</protein>
<feature type="region of interest" description="Disordered" evidence="1">
    <location>
        <begin position="266"/>
        <end position="432"/>
    </location>
</feature>
<organism evidence="3 4">
    <name type="scientific">Panagrellus redivivus</name>
    <name type="common">Microworm</name>
    <dbReference type="NCBI Taxonomy" id="6233"/>
    <lineage>
        <taxon>Eukaryota</taxon>
        <taxon>Metazoa</taxon>
        <taxon>Ecdysozoa</taxon>
        <taxon>Nematoda</taxon>
        <taxon>Chromadorea</taxon>
        <taxon>Rhabditida</taxon>
        <taxon>Tylenchina</taxon>
        <taxon>Panagrolaimomorpha</taxon>
        <taxon>Panagrolaimoidea</taxon>
        <taxon>Panagrolaimidae</taxon>
        <taxon>Panagrellus</taxon>
    </lineage>
</organism>
<reference evidence="4" key="2">
    <citation type="submission" date="2020-10" db="UniProtKB">
        <authorList>
            <consortium name="WormBaseParasite"/>
        </authorList>
    </citation>
    <scope>IDENTIFICATION</scope>
</reference>
<feature type="compositionally biased region" description="Low complexity" evidence="1">
    <location>
        <begin position="211"/>
        <end position="227"/>
    </location>
</feature>
<evidence type="ECO:0000256" key="1">
    <source>
        <dbReference type="SAM" id="MobiDB-lite"/>
    </source>
</evidence>
<dbReference type="InterPro" id="IPR050113">
    <property type="entry name" value="Ub_conjugating_enzyme"/>
</dbReference>
<dbReference type="SUPFAM" id="SSF54495">
    <property type="entry name" value="UBC-like"/>
    <property type="match status" value="1"/>
</dbReference>
<accession>A0A7E4V7A4</accession>
<dbReference type="Gene3D" id="3.10.110.10">
    <property type="entry name" value="Ubiquitin Conjugating Enzyme"/>
    <property type="match status" value="1"/>
</dbReference>
<proteinExistence type="predicted"/>
<keyword evidence="3" id="KW-1185">Reference proteome</keyword>
<dbReference type="Pfam" id="PF00179">
    <property type="entry name" value="UQ_con"/>
    <property type="match status" value="1"/>
</dbReference>
<dbReference type="SMART" id="SM00212">
    <property type="entry name" value="UBCc"/>
    <property type="match status" value="1"/>
</dbReference>
<feature type="domain" description="UBC core" evidence="2">
    <location>
        <begin position="14"/>
        <end position="171"/>
    </location>
</feature>
<dbReference type="InterPro" id="IPR000608">
    <property type="entry name" value="UBC"/>
</dbReference>
<dbReference type="CDD" id="cd23814">
    <property type="entry name" value="UEV_AKTIP"/>
    <property type="match status" value="1"/>
</dbReference>
<feature type="compositionally biased region" description="Basic and acidic residues" evidence="1">
    <location>
        <begin position="310"/>
        <end position="319"/>
    </location>
</feature>
<evidence type="ECO:0000259" key="2">
    <source>
        <dbReference type="PROSITE" id="PS50127"/>
    </source>
</evidence>
<feature type="compositionally biased region" description="Polar residues" evidence="1">
    <location>
        <begin position="391"/>
        <end position="405"/>
    </location>
</feature>
<feature type="compositionally biased region" description="Polar residues" evidence="1">
    <location>
        <begin position="422"/>
        <end position="432"/>
    </location>
</feature>
<feature type="region of interest" description="Disordered" evidence="1">
    <location>
        <begin position="203"/>
        <end position="252"/>
    </location>
</feature>
<dbReference type="PROSITE" id="PS50127">
    <property type="entry name" value="UBC_2"/>
    <property type="match status" value="1"/>
</dbReference>
<reference evidence="3" key="1">
    <citation type="journal article" date="2013" name="Genetics">
        <title>The draft genome and transcriptome of Panagrellus redivivus are shaped by the harsh demands of a free-living lifestyle.</title>
        <authorList>
            <person name="Srinivasan J."/>
            <person name="Dillman A.R."/>
            <person name="Macchietto M.G."/>
            <person name="Heikkinen L."/>
            <person name="Lakso M."/>
            <person name="Fracchia K.M."/>
            <person name="Antoshechkin I."/>
            <person name="Mortazavi A."/>
            <person name="Wong G."/>
            <person name="Sternberg P.W."/>
        </authorList>
    </citation>
    <scope>NUCLEOTIDE SEQUENCE [LARGE SCALE GENOMIC DNA]</scope>
    <source>
        <strain evidence="3">MT8872</strain>
    </source>
</reference>
<evidence type="ECO:0000313" key="3">
    <source>
        <dbReference type="Proteomes" id="UP000492821"/>
    </source>
</evidence>
<dbReference type="PANTHER" id="PTHR24067">
    <property type="entry name" value="UBIQUITIN-CONJUGATING ENZYME E2"/>
    <property type="match status" value="1"/>
</dbReference>
<dbReference type="GO" id="GO:0032446">
    <property type="term" value="P:protein modification by small protein conjugation"/>
    <property type="evidence" value="ECO:0007669"/>
    <property type="project" value="UniProtKB-ARBA"/>
</dbReference>
<dbReference type="InterPro" id="IPR016135">
    <property type="entry name" value="UBQ-conjugating_enzyme/RWD"/>
</dbReference>
<sequence length="432" mass="47586">MLSSRSAPAWIDEDQGDFVTAEFSRICQDPVDGIYVVPLYMDNLLWKGFIMVRAGVYSGGTFRFTLQLPAEFPNSPEIPKVTFEVDIYHPYIAASTHQLCLQSCFPLGRWHRETNRIIDILQYLQEAFAVLTDKFPLDPLSIVNLNAASLFENDFDNFQLRAEEIVAISRHTVYDSPTDCLDPYLIVFTPWEEAKMDPIRRKLLGLPPKTPESSSTTTSRTISDFSSRGSRGTAGDADDERPGSTGSGLDDVSLRNLTALNFDDELEASSKPTPTHELSDLSSVDLESAPPSARNSLIVPLEGTGMPPEAESKDDVRGDFEEESNVTTDLPDVPSKQTVVDVDEKGYGRHEDDEDVDSEDVDREPNKPVAFRIGGDDSSAAELTDDPEDSGPSNYQSNSNFNTHHITPPTTPGGTPRGVNARSVSLFSDVLN</sequence>
<evidence type="ECO:0000313" key="4">
    <source>
        <dbReference type="WBParaSite" id="Pan_g17428.t1"/>
    </source>
</evidence>
<feature type="compositionally biased region" description="Acidic residues" evidence="1">
    <location>
        <begin position="352"/>
        <end position="362"/>
    </location>
</feature>
<name>A0A7E4V7A4_PANRE</name>
<feature type="compositionally biased region" description="Basic and acidic residues" evidence="1">
    <location>
        <begin position="342"/>
        <end position="351"/>
    </location>
</feature>
<dbReference type="AlphaFoldDB" id="A0A7E4V7A4"/>
<dbReference type="Proteomes" id="UP000492821">
    <property type="component" value="Unassembled WGS sequence"/>
</dbReference>
<dbReference type="WBParaSite" id="Pan_g17428.t1">
    <property type="protein sequence ID" value="Pan_g17428.t1"/>
    <property type="gene ID" value="Pan_g17428"/>
</dbReference>